<name>A0A1I4TSP6_9RHOB</name>
<feature type="domain" description="ParB-like N-terminal" evidence="1">
    <location>
        <begin position="62"/>
        <end position="159"/>
    </location>
</feature>
<evidence type="ECO:0000313" key="2">
    <source>
        <dbReference type="EMBL" id="SFM79738.1"/>
    </source>
</evidence>
<protein>
    <submittedName>
        <fullName evidence="2">ParB/RepB/Spo0J family partition protein</fullName>
    </submittedName>
</protein>
<evidence type="ECO:0000313" key="3">
    <source>
        <dbReference type="Proteomes" id="UP000199144"/>
    </source>
</evidence>
<dbReference type="EMBL" id="FOTQ01000021">
    <property type="protein sequence ID" value="SFM79738.1"/>
    <property type="molecule type" value="Genomic_DNA"/>
</dbReference>
<dbReference type="SMART" id="SM00470">
    <property type="entry name" value="ParB"/>
    <property type="match status" value="1"/>
</dbReference>
<organism evidence="2 3">
    <name type="scientific">Shimia aestuarii</name>
    <dbReference type="NCBI Taxonomy" id="254406"/>
    <lineage>
        <taxon>Bacteria</taxon>
        <taxon>Pseudomonadati</taxon>
        <taxon>Pseudomonadota</taxon>
        <taxon>Alphaproteobacteria</taxon>
        <taxon>Rhodobacterales</taxon>
        <taxon>Roseobacteraceae</taxon>
    </lineage>
</organism>
<dbReference type="PANTHER" id="PTHR33375:SF1">
    <property type="entry name" value="CHROMOSOME-PARTITIONING PROTEIN PARB-RELATED"/>
    <property type="match status" value="1"/>
</dbReference>
<dbReference type="OrthoDB" id="7812516at2"/>
<evidence type="ECO:0000259" key="1">
    <source>
        <dbReference type="SMART" id="SM00470"/>
    </source>
</evidence>
<keyword evidence="3" id="KW-1185">Reference proteome</keyword>
<dbReference type="Pfam" id="PF02195">
    <property type="entry name" value="ParB_N"/>
    <property type="match status" value="1"/>
</dbReference>
<dbReference type="AlphaFoldDB" id="A0A1I4TSP6"/>
<gene>
    <name evidence="2" type="ORF">SAMN04488042_1217</name>
</gene>
<dbReference type="PANTHER" id="PTHR33375">
    <property type="entry name" value="CHROMOSOME-PARTITIONING PROTEIN PARB-RELATED"/>
    <property type="match status" value="1"/>
</dbReference>
<dbReference type="Proteomes" id="UP000199144">
    <property type="component" value="Unassembled WGS sequence"/>
</dbReference>
<dbReference type="RefSeq" id="WP_093097202.1">
    <property type="nucleotide sequence ID" value="NZ_FOTQ01000021.1"/>
</dbReference>
<reference evidence="2 3" key="1">
    <citation type="submission" date="2016-10" db="EMBL/GenBank/DDBJ databases">
        <authorList>
            <person name="de Groot N.N."/>
        </authorList>
    </citation>
    <scope>NUCLEOTIDE SEQUENCE [LARGE SCALE GENOMIC DNA]</scope>
    <source>
        <strain evidence="2 3">DSM 15283</strain>
    </source>
</reference>
<dbReference type="InterPro" id="IPR003115">
    <property type="entry name" value="ParB_N"/>
</dbReference>
<proteinExistence type="predicted"/>
<dbReference type="CDD" id="cd16405">
    <property type="entry name" value="RepB_like_N"/>
    <property type="match status" value="1"/>
</dbReference>
<dbReference type="SUPFAM" id="SSF110849">
    <property type="entry name" value="ParB/Sulfiredoxin"/>
    <property type="match status" value="1"/>
</dbReference>
<dbReference type="STRING" id="254406.SAMN04488042_1217"/>
<dbReference type="InterPro" id="IPR050336">
    <property type="entry name" value="Chromosome_partition/occlusion"/>
</dbReference>
<dbReference type="InterPro" id="IPR037972">
    <property type="entry name" value="RepB_N"/>
</dbReference>
<dbReference type="GO" id="GO:0007059">
    <property type="term" value="P:chromosome segregation"/>
    <property type="evidence" value="ECO:0007669"/>
    <property type="project" value="TreeGrafter"/>
</dbReference>
<dbReference type="Gene3D" id="3.90.1530.30">
    <property type="match status" value="1"/>
</dbReference>
<sequence length="322" mass="34992">MAKRKRLSPANPVFLSEEAPVPLSPHHAPPIADVAGEASARAALEEVTDTLTRARTEGRMVIPLPLSSIDMGYLVRDRLHVDDAEMVALIESLRARGQQTPIEVAPLDHDRYGLISGWRRCTALARLAEETGEDATVLAFVRQPDQSAAAYLAMVEENEIRVGLSFYERARIVACCVENRVYSSQKQALNALFASASRAKRSKIKSFVAIVEALDGSLRFPQSIGERLGLQLAKSLEADAGLATRLRRILEQGAPESPEAEQALITAALKPQKKSLTRENAAQELAPGLEMKAGRNSLTLKGTALNADLQARLVAWLKSELG</sequence>
<dbReference type="InterPro" id="IPR036086">
    <property type="entry name" value="ParB/Sulfiredoxin_sf"/>
</dbReference>
<accession>A0A1I4TSP6</accession>
<dbReference type="GO" id="GO:0005694">
    <property type="term" value="C:chromosome"/>
    <property type="evidence" value="ECO:0007669"/>
    <property type="project" value="TreeGrafter"/>
</dbReference>